<dbReference type="InterPro" id="IPR029058">
    <property type="entry name" value="AB_hydrolase_fold"/>
</dbReference>
<gene>
    <name evidence="1" type="ORF">V6N11_016753</name>
</gene>
<organism evidence="1 2">
    <name type="scientific">Hibiscus sabdariffa</name>
    <name type="common">roselle</name>
    <dbReference type="NCBI Taxonomy" id="183260"/>
    <lineage>
        <taxon>Eukaryota</taxon>
        <taxon>Viridiplantae</taxon>
        <taxon>Streptophyta</taxon>
        <taxon>Embryophyta</taxon>
        <taxon>Tracheophyta</taxon>
        <taxon>Spermatophyta</taxon>
        <taxon>Magnoliopsida</taxon>
        <taxon>eudicotyledons</taxon>
        <taxon>Gunneridae</taxon>
        <taxon>Pentapetalae</taxon>
        <taxon>rosids</taxon>
        <taxon>malvids</taxon>
        <taxon>Malvales</taxon>
        <taxon>Malvaceae</taxon>
        <taxon>Malvoideae</taxon>
        <taxon>Hibiscus</taxon>
    </lineage>
</organism>
<accession>A0ABR2TWU5</accession>
<dbReference type="PANTHER" id="PTHR46086">
    <property type="entry name" value="ALPHA/BETA-HYDROLASES SUPERFAMILY PROTEIN"/>
    <property type="match status" value="1"/>
</dbReference>
<evidence type="ECO:0000313" key="2">
    <source>
        <dbReference type="Proteomes" id="UP001396334"/>
    </source>
</evidence>
<evidence type="ECO:0000313" key="1">
    <source>
        <dbReference type="EMBL" id="KAK9041663.1"/>
    </source>
</evidence>
<sequence length="122" mass="14132">MEFLGFKNYWNDFLQRAETQVVTFRDKSVNHDTIVVCFKGTQLFSTDDWCSNVDLSWFQFAHIEKIHNSFLQSQIYCGEPQFGQRIGCSSFGDLVLPQGVLSGENAKSLYGTMRSRITWERT</sequence>
<keyword evidence="2" id="KW-1185">Reference proteome</keyword>
<dbReference type="Gene3D" id="3.40.50.1820">
    <property type="entry name" value="alpha/beta hydrolase"/>
    <property type="match status" value="1"/>
</dbReference>
<dbReference type="Proteomes" id="UP001396334">
    <property type="component" value="Unassembled WGS sequence"/>
</dbReference>
<protein>
    <submittedName>
        <fullName evidence="1">Uncharacterized protein</fullName>
    </submittedName>
</protein>
<name>A0ABR2TWU5_9ROSI</name>
<comment type="caution">
    <text evidence="1">The sequence shown here is derived from an EMBL/GenBank/DDBJ whole genome shotgun (WGS) entry which is preliminary data.</text>
</comment>
<dbReference type="EMBL" id="JBBPBN010000004">
    <property type="protein sequence ID" value="KAK9041663.1"/>
    <property type="molecule type" value="Genomic_DNA"/>
</dbReference>
<dbReference type="InterPro" id="IPR044819">
    <property type="entry name" value="OBL-like"/>
</dbReference>
<reference evidence="1 2" key="1">
    <citation type="journal article" date="2024" name="G3 (Bethesda)">
        <title>Genome assembly of Hibiscus sabdariffa L. provides insights into metabolisms of medicinal natural products.</title>
        <authorList>
            <person name="Kim T."/>
        </authorList>
    </citation>
    <scope>NUCLEOTIDE SEQUENCE [LARGE SCALE GENOMIC DNA]</scope>
    <source>
        <strain evidence="1">TK-2024</strain>
        <tissue evidence="1">Old leaves</tissue>
    </source>
</reference>
<dbReference type="PANTHER" id="PTHR46086:SF29">
    <property type="entry name" value="SUPERFAMILY PROTEIN, PUTATIVE ISOFORM 1-RELATED"/>
    <property type="match status" value="1"/>
</dbReference>
<proteinExistence type="predicted"/>